<dbReference type="Pfam" id="PF07648">
    <property type="entry name" value="Kazal_2"/>
    <property type="match status" value="3"/>
</dbReference>
<feature type="domain" description="Kazal-like" evidence="4">
    <location>
        <begin position="510"/>
        <end position="551"/>
    </location>
</feature>
<feature type="domain" description="Kazal-like" evidence="4">
    <location>
        <begin position="108"/>
        <end position="153"/>
    </location>
</feature>
<keyword evidence="3" id="KW-1015">Disulfide bond</keyword>
<dbReference type="SMART" id="SM00280">
    <property type="entry name" value="KAZAL"/>
    <property type="match status" value="8"/>
</dbReference>
<name>A0AAV2QAI7_MEGNR</name>
<dbReference type="PANTHER" id="PTHR10913">
    <property type="entry name" value="FOLLISTATIN-RELATED"/>
    <property type="match status" value="1"/>
</dbReference>
<comment type="caution">
    <text evidence="5">The sequence shown here is derived from an EMBL/GenBank/DDBJ whole genome shotgun (WGS) entry which is preliminary data.</text>
</comment>
<keyword evidence="6" id="KW-1185">Reference proteome</keyword>
<feature type="domain" description="Kazal-like" evidence="4">
    <location>
        <begin position="154"/>
        <end position="193"/>
    </location>
</feature>
<dbReference type="PANTHER" id="PTHR10913:SF45">
    <property type="entry name" value="FOLLISTATIN, ISOFORM A-RELATED"/>
    <property type="match status" value="1"/>
</dbReference>
<evidence type="ECO:0000313" key="6">
    <source>
        <dbReference type="Proteomes" id="UP001497623"/>
    </source>
</evidence>
<evidence type="ECO:0000256" key="3">
    <source>
        <dbReference type="ARBA" id="ARBA00023157"/>
    </source>
</evidence>
<accession>A0AAV2QAI7</accession>
<protein>
    <recommendedName>
        <fullName evidence="4">Kazal-like domain-containing protein</fullName>
    </recommendedName>
</protein>
<feature type="domain" description="Kazal-like" evidence="4">
    <location>
        <begin position="1"/>
        <end position="46"/>
    </location>
</feature>
<evidence type="ECO:0000256" key="2">
    <source>
        <dbReference type="ARBA" id="ARBA00022900"/>
    </source>
</evidence>
<dbReference type="EMBL" id="CAXKWB010005397">
    <property type="protein sequence ID" value="CAL4078231.1"/>
    <property type="molecule type" value="Genomic_DNA"/>
</dbReference>
<dbReference type="PROSITE" id="PS51465">
    <property type="entry name" value="KAZAL_2"/>
    <property type="match status" value="8"/>
</dbReference>
<evidence type="ECO:0000259" key="4">
    <source>
        <dbReference type="PROSITE" id="PS51465"/>
    </source>
</evidence>
<keyword evidence="2" id="KW-0722">Serine protease inhibitor</keyword>
<feature type="domain" description="Kazal-like" evidence="4">
    <location>
        <begin position="552"/>
        <end position="594"/>
    </location>
</feature>
<evidence type="ECO:0000256" key="1">
    <source>
        <dbReference type="ARBA" id="ARBA00022690"/>
    </source>
</evidence>
<feature type="domain" description="Kazal-like" evidence="4">
    <location>
        <begin position="225"/>
        <end position="275"/>
    </location>
</feature>
<dbReference type="SUPFAM" id="SSF100895">
    <property type="entry name" value="Kazal-type serine protease inhibitors"/>
    <property type="match status" value="8"/>
</dbReference>
<dbReference type="Pfam" id="PF00050">
    <property type="entry name" value="Kazal_1"/>
    <property type="match status" value="5"/>
</dbReference>
<dbReference type="AlphaFoldDB" id="A0AAV2QAI7"/>
<feature type="domain" description="Kazal-like" evidence="4">
    <location>
        <begin position="301"/>
        <end position="335"/>
    </location>
</feature>
<organism evidence="5 6">
    <name type="scientific">Meganyctiphanes norvegica</name>
    <name type="common">Northern krill</name>
    <name type="synonym">Thysanopoda norvegica</name>
    <dbReference type="NCBI Taxonomy" id="48144"/>
    <lineage>
        <taxon>Eukaryota</taxon>
        <taxon>Metazoa</taxon>
        <taxon>Ecdysozoa</taxon>
        <taxon>Arthropoda</taxon>
        <taxon>Crustacea</taxon>
        <taxon>Multicrustacea</taxon>
        <taxon>Malacostraca</taxon>
        <taxon>Eumalacostraca</taxon>
        <taxon>Eucarida</taxon>
        <taxon>Euphausiacea</taxon>
        <taxon>Euphausiidae</taxon>
        <taxon>Meganyctiphanes</taxon>
    </lineage>
</organism>
<dbReference type="GO" id="GO:0005576">
    <property type="term" value="C:extracellular region"/>
    <property type="evidence" value="ECO:0007669"/>
    <property type="project" value="TreeGrafter"/>
</dbReference>
<dbReference type="InterPro" id="IPR036058">
    <property type="entry name" value="Kazal_dom_sf"/>
</dbReference>
<feature type="domain" description="Kazal-like" evidence="4">
    <location>
        <begin position="336"/>
        <end position="386"/>
    </location>
</feature>
<dbReference type="CDD" id="cd00104">
    <property type="entry name" value="KAZAL_FS"/>
    <property type="match status" value="7"/>
</dbReference>
<proteinExistence type="predicted"/>
<sequence>FLECEKICPEEYNPVCDSSGRKHDNKCFFHNAWCKDNALQIAICKAPCPVHVHCGCQIGYKLIYRIHPRTGCPLCDCEPCSDLNCDCGEGSMITPLRDPEGCPECFCDCRNTCPRLHRPVCGSNGVTYPNLCELENAQCDGSSITQVECDCEKTCTREYRPVCSSDGQVHGNMCFFNNAYCKDNSLYIVTCPKDPCSRIACECELGFASRTYTDPKTGCPTCRCDCERLCPKNIDPVCGSDGLTYDNLCKFENAKCKKKDLTIVKCKEIIDPCPVLLCGCSPGHKTLYHQDERGCQYCSCDCRRVCTREYRPVCGSDGITYSNRCEFDNAVCENSELKEIRCNCPKVCPKYYDPVCGSDGRTYENDCFFHNAWCKDNSLLRVKCRTDVCVSMKCLCSYGYNSVTYVDEDDGCEKCQCVPCPVLRCGCAPENKIIYTKDEQGCQTCACIPCPEPDCGCHFLGMEMVYDQGDDGCPMCKCEICPPPDCNCRSGTSMITKTDMITGCPRCECHCTKECTKEYIPVCGSDGHMYSNRCMFENAQCENSELMEVKCDCMRMCPKIYSAVCGSDGNTYDNECFFQKAWCRDNTLYIVPCR</sequence>
<reference evidence="5 6" key="1">
    <citation type="submission" date="2024-05" db="EMBL/GenBank/DDBJ databases">
        <authorList>
            <person name="Wallberg A."/>
        </authorList>
    </citation>
    <scope>NUCLEOTIDE SEQUENCE [LARGE SCALE GENOMIC DNA]</scope>
</reference>
<feature type="non-terminal residue" evidence="5">
    <location>
        <position position="594"/>
    </location>
</feature>
<dbReference type="InterPro" id="IPR050653">
    <property type="entry name" value="Prot_Inhib_GrowthFact_Antg"/>
</dbReference>
<feature type="non-terminal residue" evidence="5">
    <location>
        <position position="1"/>
    </location>
</feature>
<evidence type="ECO:0000313" key="5">
    <source>
        <dbReference type="EMBL" id="CAL4078231.1"/>
    </source>
</evidence>
<dbReference type="InterPro" id="IPR002350">
    <property type="entry name" value="Kazal_dom"/>
</dbReference>
<keyword evidence="1" id="KW-0646">Protease inhibitor</keyword>
<dbReference type="Proteomes" id="UP001497623">
    <property type="component" value="Unassembled WGS sequence"/>
</dbReference>
<dbReference type="Gene3D" id="3.30.60.30">
    <property type="match status" value="8"/>
</dbReference>
<gene>
    <name evidence="5" type="ORF">MNOR_LOCUS10595</name>
</gene>